<feature type="domain" description="B30.2/SPRY" evidence="1">
    <location>
        <begin position="134"/>
        <end position="326"/>
    </location>
</feature>
<dbReference type="CDD" id="cd12885">
    <property type="entry name" value="SPRY_RanBP_like"/>
    <property type="match status" value="2"/>
</dbReference>
<evidence type="ECO:0000313" key="2">
    <source>
        <dbReference type="Proteomes" id="UP000050741"/>
    </source>
</evidence>
<dbReference type="SUPFAM" id="SSF49899">
    <property type="entry name" value="Concanavalin A-like lectins/glucanases"/>
    <property type="match status" value="2"/>
</dbReference>
<dbReference type="InterPro" id="IPR013320">
    <property type="entry name" value="ConA-like_dom_sf"/>
</dbReference>
<dbReference type="WBParaSite" id="GPLIN_001310300">
    <property type="protein sequence ID" value="GPLIN_001310300"/>
    <property type="gene ID" value="GPLIN_001310300"/>
</dbReference>
<proteinExistence type="predicted"/>
<dbReference type="Proteomes" id="UP000050741">
    <property type="component" value="Unassembled WGS sequence"/>
</dbReference>
<name>A0A183CJP7_GLOPA</name>
<evidence type="ECO:0000313" key="3">
    <source>
        <dbReference type="WBParaSite" id="GPLIN_001310300"/>
    </source>
</evidence>
<reference evidence="2" key="1">
    <citation type="submission" date="2014-05" db="EMBL/GenBank/DDBJ databases">
        <title>The genome and life-stage specific transcriptomes of Globodera pallida elucidate key aspects of plant parasitism by a cyst nematode.</title>
        <authorList>
            <person name="Cotton J.A."/>
            <person name="Lilley C.J."/>
            <person name="Jones L.M."/>
            <person name="Kikuchi T."/>
            <person name="Reid A.J."/>
            <person name="Thorpe P."/>
            <person name="Tsai I.J."/>
            <person name="Beasley H."/>
            <person name="Blok V."/>
            <person name="Cock P.J.A."/>
            <person name="Van den Akker S.E."/>
            <person name="Holroyd N."/>
            <person name="Hunt M."/>
            <person name="Mantelin S."/>
            <person name="Naghra H."/>
            <person name="Pain A."/>
            <person name="Palomares-Rius J.E."/>
            <person name="Zarowiecki M."/>
            <person name="Berriman M."/>
            <person name="Jones J.T."/>
            <person name="Urwin P.E."/>
        </authorList>
    </citation>
    <scope>NUCLEOTIDE SEQUENCE [LARGE SCALE GENOMIC DNA]</scope>
    <source>
        <strain evidence="2">Lindley</strain>
    </source>
</reference>
<dbReference type="PROSITE" id="PS50188">
    <property type="entry name" value="B302_SPRY"/>
    <property type="match status" value="2"/>
</dbReference>
<dbReference type="InterPro" id="IPR003877">
    <property type="entry name" value="SPRY_dom"/>
</dbReference>
<dbReference type="Gene3D" id="2.60.120.920">
    <property type="match status" value="2"/>
</dbReference>
<accession>A0A183CJP7</accession>
<keyword evidence="2" id="KW-1185">Reference proteome</keyword>
<organism evidence="2 3">
    <name type="scientific">Globodera pallida</name>
    <name type="common">Potato cyst nematode worm</name>
    <name type="synonym">Heterodera pallida</name>
    <dbReference type="NCBI Taxonomy" id="36090"/>
    <lineage>
        <taxon>Eukaryota</taxon>
        <taxon>Metazoa</taxon>
        <taxon>Ecdysozoa</taxon>
        <taxon>Nematoda</taxon>
        <taxon>Chromadorea</taxon>
        <taxon>Rhabditida</taxon>
        <taxon>Tylenchina</taxon>
        <taxon>Tylenchomorpha</taxon>
        <taxon>Tylenchoidea</taxon>
        <taxon>Heteroderidae</taxon>
        <taxon>Heteroderinae</taxon>
        <taxon>Globodera</taxon>
    </lineage>
</organism>
<dbReference type="AlphaFoldDB" id="A0A183CJP7"/>
<dbReference type="InterPro" id="IPR050618">
    <property type="entry name" value="Ubq-SigPath_Reg"/>
</dbReference>
<evidence type="ECO:0000259" key="1">
    <source>
        <dbReference type="PROSITE" id="PS50188"/>
    </source>
</evidence>
<dbReference type="PANTHER" id="PTHR12864">
    <property type="entry name" value="RAN BINDING PROTEIN 9-RELATED"/>
    <property type="match status" value="1"/>
</dbReference>
<dbReference type="SMART" id="SM00449">
    <property type="entry name" value="SPRY"/>
    <property type="match status" value="2"/>
</dbReference>
<sequence>MSKNPYFEVKILEAPGTICIGLATKQMPLNSLVGFDEGTYAYASLGIFCGHETGGHPFIYGKPSFGVGNVVGCGVNLATRQIIYTKNGQRLDTDRLLVDSVADLFPCVSLAGSGTKIEANFGPNFQINIADKALRAELEQLQLNIVYLQKNGLINRWNFAACHDKLALSEPDRLVIQHNGMENGWGSVIAEKAMPENSYFEVEILEAPGNVLIGLATKPMPLDGPVGLDEGTYGYDGNGSFRGHEVEGCGHSTNGRPYIGRKPSFGVGDVVGCGVNLKNGQIIYTKNGQRLDTANLFVSVAADLYPCVSLGVPGTKIEANFGPNFQWNINR</sequence>
<dbReference type="InterPro" id="IPR044736">
    <property type="entry name" value="Gid1/RanBPM/SPLA_SPRY"/>
</dbReference>
<dbReference type="Pfam" id="PF00622">
    <property type="entry name" value="SPRY"/>
    <property type="match status" value="2"/>
</dbReference>
<dbReference type="InterPro" id="IPR001870">
    <property type="entry name" value="B30.2/SPRY"/>
</dbReference>
<feature type="domain" description="B30.2/SPRY" evidence="1">
    <location>
        <begin position="1"/>
        <end position="126"/>
    </location>
</feature>
<reference evidence="3" key="2">
    <citation type="submission" date="2016-06" db="UniProtKB">
        <authorList>
            <consortium name="WormBaseParasite"/>
        </authorList>
    </citation>
    <scope>IDENTIFICATION</scope>
</reference>
<protein>
    <submittedName>
        <fullName evidence="3">B30.2/SPRY domain-containing protein</fullName>
    </submittedName>
</protein>
<dbReference type="InterPro" id="IPR043136">
    <property type="entry name" value="B30.2/SPRY_sf"/>
</dbReference>